<dbReference type="Proteomes" id="UP000620124">
    <property type="component" value="Unassembled WGS sequence"/>
</dbReference>
<evidence type="ECO:0000313" key="3">
    <source>
        <dbReference type="EMBL" id="KAF7350307.1"/>
    </source>
</evidence>
<reference evidence="3" key="1">
    <citation type="submission" date="2020-05" db="EMBL/GenBank/DDBJ databases">
        <title>Mycena genomes resolve the evolution of fungal bioluminescence.</title>
        <authorList>
            <person name="Tsai I.J."/>
        </authorList>
    </citation>
    <scope>NUCLEOTIDE SEQUENCE</scope>
    <source>
        <strain evidence="3">CCC161011</strain>
    </source>
</reference>
<feature type="compositionally biased region" description="Polar residues" evidence="1">
    <location>
        <begin position="133"/>
        <end position="156"/>
    </location>
</feature>
<dbReference type="EMBL" id="JACAZI010000010">
    <property type="protein sequence ID" value="KAF7350307.1"/>
    <property type="molecule type" value="Genomic_DNA"/>
</dbReference>
<feature type="chain" id="PRO_5034931941" description="Phytocyanin domain-containing protein" evidence="2">
    <location>
        <begin position="19"/>
        <end position="199"/>
    </location>
</feature>
<evidence type="ECO:0000313" key="4">
    <source>
        <dbReference type="Proteomes" id="UP000620124"/>
    </source>
</evidence>
<keyword evidence="4" id="KW-1185">Reference proteome</keyword>
<feature type="signal peptide" evidence="2">
    <location>
        <begin position="1"/>
        <end position="18"/>
    </location>
</feature>
<feature type="region of interest" description="Disordered" evidence="1">
    <location>
        <begin position="133"/>
        <end position="178"/>
    </location>
</feature>
<comment type="caution">
    <text evidence="3">The sequence shown here is derived from an EMBL/GenBank/DDBJ whole genome shotgun (WGS) entry which is preliminary data.</text>
</comment>
<proteinExistence type="predicted"/>
<gene>
    <name evidence="3" type="ORF">MVEN_01335000</name>
</gene>
<dbReference type="AlphaFoldDB" id="A0A8H7CW30"/>
<organism evidence="3 4">
    <name type="scientific">Mycena venus</name>
    <dbReference type="NCBI Taxonomy" id="2733690"/>
    <lineage>
        <taxon>Eukaryota</taxon>
        <taxon>Fungi</taxon>
        <taxon>Dikarya</taxon>
        <taxon>Basidiomycota</taxon>
        <taxon>Agaricomycotina</taxon>
        <taxon>Agaricomycetes</taxon>
        <taxon>Agaricomycetidae</taxon>
        <taxon>Agaricales</taxon>
        <taxon>Marasmiineae</taxon>
        <taxon>Mycenaceae</taxon>
        <taxon>Mycena</taxon>
    </lineage>
</organism>
<evidence type="ECO:0000256" key="2">
    <source>
        <dbReference type="SAM" id="SignalP"/>
    </source>
</evidence>
<name>A0A8H7CW30_9AGAR</name>
<keyword evidence="2" id="KW-0732">Signal</keyword>
<sequence length="199" mass="19795">MLSKLTFATLALAGAASAAVSNGGLKILAPGGDGLWWIAAQQNNVVWTCGESTFPQFTILINNSDTSLLTAITPLIAVEQNYNCNQGIASNLITQPVGTGYTIVLADILNSTNIYAVSDPFEIKALSAGYPPTSNTPVDQASATVSKGTSSNVVGQTGSPTGAGSGSPPAKTGGAPSLRSSSITAGALVGVAAAVAALL</sequence>
<protein>
    <recommendedName>
        <fullName evidence="5">Phytocyanin domain-containing protein</fullName>
    </recommendedName>
</protein>
<accession>A0A8H7CW30</accession>
<dbReference type="OrthoDB" id="2576580at2759"/>
<evidence type="ECO:0008006" key="5">
    <source>
        <dbReference type="Google" id="ProtNLM"/>
    </source>
</evidence>
<feature type="compositionally biased region" description="Low complexity" evidence="1">
    <location>
        <begin position="157"/>
        <end position="170"/>
    </location>
</feature>
<evidence type="ECO:0000256" key="1">
    <source>
        <dbReference type="SAM" id="MobiDB-lite"/>
    </source>
</evidence>